<dbReference type="Pfam" id="PF06835">
    <property type="entry name" value="LptC"/>
    <property type="match status" value="1"/>
</dbReference>
<organism evidence="1 2">
    <name type="scientific">Ruixingdingia sedimenti</name>
    <dbReference type="NCBI Taxonomy" id="3073604"/>
    <lineage>
        <taxon>Bacteria</taxon>
        <taxon>Pseudomonadati</taxon>
        <taxon>Pseudomonadota</taxon>
        <taxon>Alphaproteobacteria</taxon>
        <taxon>Rhodobacterales</taxon>
        <taxon>Paracoccaceae</taxon>
        <taxon>Ruixingdingia</taxon>
    </lineage>
</organism>
<dbReference type="EMBL" id="JAVKPH010000010">
    <property type="protein sequence ID" value="MDR5653086.1"/>
    <property type="molecule type" value="Genomic_DNA"/>
</dbReference>
<dbReference type="InterPro" id="IPR010664">
    <property type="entry name" value="LipoPS_assembly_LptC-rel"/>
</dbReference>
<gene>
    <name evidence="1" type="primary">lptC</name>
    <name evidence="1" type="ORF">RGD00_10750</name>
</gene>
<dbReference type="RefSeq" id="WP_310457322.1">
    <property type="nucleotide sequence ID" value="NZ_JAVKPH010000010.1"/>
</dbReference>
<comment type="caution">
    <text evidence="1">The sequence shown here is derived from an EMBL/GenBank/DDBJ whole genome shotgun (WGS) entry which is preliminary data.</text>
</comment>
<evidence type="ECO:0000313" key="1">
    <source>
        <dbReference type="EMBL" id="MDR5653086.1"/>
    </source>
</evidence>
<evidence type="ECO:0000313" key="2">
    <source>
        <dbReference type="Proteomes" id="UP001247754"/>
    </source>
</evidence>
<dbReference type="Proteomes" id="UP001247754">
    <property type="component" value="Unassembled WGS sequence"/>
</dbReference>
<protein>
    <submittedName>
        <fullName evidence="1">LPS export ABC transporter periplasmic protein LptC</fullName>
    </submittedName>
</protein>
<proteinExistence type="predicted"/>
<name>A0ABU1F890_9RHOB</name>
<reference evidence="1 2" key="1">
    <citation type="submission" date="2023-09" db="EMBL/GenBank/DDBJ databases">
        <title>Xinfangfangia sedmenti sp. nov., isolated the sedment.</title>
        <authorList>
            <person name="Xu L."/>
        </authorList>
    </citation>
    <scope>NUCLEOTIDE SEQUENCE [LARGE SCALE GENOMIC DNA]</scope>
    <source>
        <strain evidence="1 2">LG-4</strain>
    </source>
</reference>
<sequence>MAEHLRSRIVAMLKVAMPLAALAILSTLFLLSRGREPGTTLPFADVDIEALLREPRLTAPTHVGVTADGASLRLTADAARPDTAAPGSGTVVRPRLLVDTPDGRRSELTAGEARISAGEELLLLSGGVHLDNSLGYGLDTEALTAALDRTRLESLGPVAGVAPGGTISAGRMELRRTDAAGPYVLVFTGGVKLLYQPPT</sequence>
<keyword evidence="2" id="KW-1185">Reference proteome</keyword>
<accession>A0ABU1F890</accession>